<name>I1YHF0_METFJ</name>
<dbReference type="KEGG" id="mec:Q7C_1190"/>
<dbReference type="EMBL" id="CP003380">
    <property type="protein sequence ID" value="AFJ02343.1"/>
    <property type="molecule type" value="Genomic_DNA"/>
</dbReference>
<keyword evidence="1" id="KW-0812">Transmembrane</keyword>
<dbReference type="InterPro" id="IPR055396">
    <property type="entry name" value="DUF7088"/>
</dbReference>
<feature type="domain" description="DUF7088" evidence="3">
    <location>
        <begin position="42"/>
        <end position="118"/>
    </location>
</feature>
<dbReference type="PATRIC" id="fig|754477.3.peg.1170"/>
<feature type="transmembrane region" description="Helical" evidence="1">
    <location>
        <begin position="420"/>
        <end position="444"/>
    </location>
</feature>
<keyword evidence="1" id="KW-0472">Membrane</keyword>
<proteinExistence type="predicted"/>
<gene>
    <name evidence="4" type="ordered locus">Q7C_1190</name>
</gene>
<accession>I1YHF0</accession>
<dbReference type="Proteomes" id="UP000009145">
    <property type="component" value="Chromosome"/>
</dbReference>
<evidence type="ECO:0000256" key="1">
    <source>
        <dbReference type="SAM" id="Phobius"/>
    </source>
</evidence>
<protein>
    <submittedName>
        <fullName evidence="4">Mucin 2</fullName>
    </submittedName>
</protein>
<dbReference type="OrthoDB" id="8530910at2"/>
<dbReference type="STRING" id="754477.Q7C_1190"/>
<sequence length="449" mass="50522" precursor="true">MKRLTTWRHHLQQILFYGLLISAITLAAKITIATNASYDWTQNQRHSLSQSTMTLLGNIDAPITILVFVSPKNQLAEPLQLLLTRYQQYAPSLTVNVIDPVSAPQQVKQWQIQQQGETILQRGDRTERVLDLSEQSLTNALLRLHRDSAPKIVFLTGHGERQPDSKANYGLQGWAQNLVEQGFAIQSHHLTQGLPPDDTDLLVIASPSQPWLSGELALLKTYLNQGGNLLWLNEPDSATHLSELADEIQVQWLPGTLIDPNTSLLGLDDPRFMLISEFANHELTHQLQHILLLPTAAALQLPHTTNTEWQRTPLFFSQQKSWSELGDMRADELKYNEESDIMGPLPVAAALARSIKNMAANQRIVVVGDGDFLSNQYLGNAANQEFGSHLINWLTAQSEHLSIAIKTTSDQQLNLNNLEILLIAIGFLFVLPTFFIISGLLIWWRRRRQ</sequence>
<evidence type="ECO:0000259" key="2">
    <source>
        <dbReference type="Pfam" id="PF09822"/>
    </source>
</evidence>
<evidence type="ECO:0000313" key="4">
    <source>
        <dbReference type="EMBL" id="AFJ02343.1"/>
    </source>
</evidence>
<evidence type="ECO:0000313" key="5">
    <source>
        <dbReference type="Proteomes" id="UP000009145"/>
    </source>
</evidence>
<dbReference type="InterPro" id="IPR019196">
    <property type="entry name" value="ABC_transp_unknown"/>
</dbReference>
<reference evidence="4 5" key="1">
    <citation type="journal article" date="2012" name="J. Bacteriol.">
        <title>Complete genome sequences of Methylophaga sp. strain JAM1 and Methylophaga sp. strain JAM7.</title>
        <authorList>
            <person name="Villeneuve C."/>
            <person name="Martineau C."/>
            <person name="Mauffrey F."/>
            <person name="Villemur R."/>
        </authorList>
    </citation>
    <scope>NUCLEOTIDE SEQUENCE [LARGE SCALE GENOMIC DNA]</scope>
    <source>
        <strain evidence="4 5">JAM7</strain>
    </source>
</reference>
<dbReference type="AlphaFoldDB" id="I1YHF0"/>
<dbReference type="Pfam" id="PF23357">
    <property type="entry name" value="DUF7088"/>
    <property type="match status" value="1"/>
</dbReference>
<keyword evidence="1" id="KW-1133">Transmembrane helix</keyword>
<evidence type="ECO:0000259" key="3">
    <source>
        <dbReference type="Pfam" id="PF23357"/>
    </source>
</evidence>
<dbReference type="Pfam" id="PF09822">
    <property type="entry name" value="ABC_transp_aux"/>
    <property type="match status" value="1"/>
</dbReference>
<organism evidence="4 5">
    <name type="scientific">Methylophaga frappieri (strain ATCC BAA-2434 / DSM 25690 / JAM7)</name>
    <dbReference type="NCBI Taxonomy" id="754477"/>
    <lineage>
        <taxon>Bacteria</taxon>
        <taxon>Pseudomonadati</taxon>
        <taxon>Pseudomonadota</taxon>
        <taxon>Gammaproteobacteria</taxon>
        <taxon>Thiotrichales</taxon>
        <taxon>Piscirickettsiaceae</taxon>
        <taxon>Methylophaga</taxon>
    </lineage>
</organism>
<dbReference type="HOGENOM" id="CLU_018716_0_0_6"/>
<dbReference type="InterPro" id="IPR029062">
    <property type="entry name" value="Class_I_gatase-like"/>
</dbReference>
<feature type="domain" description="ABC-type uncharacterised transport system" evidence="2">
    <location>
        <begin position="150"/>
        <end position="384"/>
    </location>
</feature>
<dbReference type="RefSeq" id="WP_014703763.1">
    <property type="nucleotide sequence ID" value="NC_017856.1"/>
</dbReference>
<dbReference type="eggNOG" id="COG3225">
    <property type="taxonomic scope" value="Bacteria"/>
</dbReference>
<keyword evidence="5" id="KW-1185">Reference proteome</keyword>
<dbReference type="SUPFAM" id="SSF52317">
    <property type="entry name" value="Class I glutamine amidotransferase-like"/>
    <property type="match status" value="1"/>
</dbReference>